<dbReference type="CDD" id="cd06261">
    <property type="entry name" value="TM_PBP2"/>
    <property type="match status" value="1"/>
</dbReference>
<evidence type="ECO:0000313" key="9">
    <source>
        <dbReference type="EMBL" id="QDR83385.1"/>
    </source>
</evidence>
<keyword evidence="10" id="KW-1185">Reference proteome</keyword>
<dbReference type="GO" id="GO:0005886">
    <property type="term" value="C:plasma membrane"/>
    <property type="evidence" value="ECO:0007669"/>
    <property type="project" value="UniProtKB-SubCell"/>
</dbReference>
<evidence type="ECO:0000256" key="3">
    <source>
        <dbReference type="ARBA" id="ARBA00022475"/>
    </source>
</evidence>
<evidence type="ECO:0000313" key="10">
    <source>
        <dbReference type="Proteomes" id="UP000320776"/>
    </source>
</evidence>
<dbReference type="SUPFAM" id="SSF161098">
    <property type="entry name" value="MetI-like"/>
    <property type="match status" value="1"/>
</dbReference>
<dbReference type="PANTHER" id="PTHR30151">
    <property type="entry name" value="ALKANE SULFONATE ABC TRANSPORTER-RELATED, MEMBRANE SUBUNIT"/>
    <property type="match status" value="1"/>
</dbReference>
<dbReference type="RefSeq" id="WP_144353073.1">
    <property type="nucleotide sequence ID" value="NZ_CP036260.1"/>
</dbReference>
<dbReference type="KEGG" id="sted:SPTER_48750"/>
<dbReference type="AlphaFoldDB" id="A0A517E1A4"/>
<dbReference type="InterPro" id="IPR035906">
    <property type="entry name" value="MetI-like_sf"/>
</dbReference>
<geneLocation type="plasmid" evidence="10">
    <name>pspter</name>
</geneLocation>
<dbReference type="OrthoDB" id="9804353at2"/>
<evidence type="ECO:0000256" key="6">
    <source>
        <dbReference type="ARBA" id="ARBA00023136"/>
    </source>
</evidence>
<reference evidence="9 10" key="1">
    <citation type="submission" date="2019-02" db="EMBL/GenBank/DDBJ databases">
        <title>Closed genome of Sporomusa termitida DSM 4440.</title>
        <authorList>
            <person name="Poehlein A."/>
            <person name="Daniel R."/>
        </authorList>
    </citation>
    <scope>NUCLEOTIDE SEQUENCE [LARGE SCALE GENOMIC DNA]</scope>
    <source>
        <strain evidence="9 10">DSM 4440</strain>
        <plasmid evidence="10">pspter</plasmid>
    </source>
</reference>
<protein>
    <submittedName>
        <fullName evidence="9">Aliphatic sulfonates transport permease protein SsuC</fullName>
    </submittedName>
</protein>
<dbReference type="EMBL" id="CP036260">
    <property type="protein sequence ID" value="QDR83385.1"/>
    <property type="molecule type" value="Genomic_DNA"/>
</dbReference>
<dbReference type="PANTHER" id="PTHR30151:SF0">
    <property type="entry name" value="ABC TRANSPORTER PERMEASE PROTEIN MJ0413-RELATED"/>
    <property type="match status" value="1"/>
</dbReference>
<dbReference type="InterPro" id="IPR000515">
    <property type="entry name" value="MetI-like"/>
</dbReference>
<feature type="domain" description="ABC transmembrane type-1" evidence="8">
    <location>
        <begin position="82"/>
        <end position="263"/>
    </location>
</feature>
<evidence type="ECO:0000256" key="4">
    <source>
        <dbReference type="ARBA" id="ARBA00022692"/>
    </source>
</evidence>
<keyword evidence="9" id="KW-0614">Plasmid</keyword>
<evidence type="ECO:0000259" key="8">
    <source>
        <dbReference type="PROSITE" id="PS50928"/>
    </source>
</evidence>
<sequence length="279" mass="31246">MRKPTLIEIKNDLLLFLKNSFGSFVTPAFATVFIPILLAWELLPLFEVIPDGLLPRLSTVAVSFYDALVDADMHGNRLLDHLAISVLRFFIGFFIALLLAVPLGMLMGWSVFIRKHLLPLFQLFAPIPPPAWVPITIIFLGVDLRMQSFLVFLGVFYPVLFNSYTGTKDTNSRLINTARLFGASEFTILCQVVFPSALSSILMGMKIGTAMGIVCLVLAEMFGASSGLGWMLMESKHYFQIDRMMVTMVMLGGFGWFMIEILKFIELKLSLWKIGEVTG</sequence>
<evidence type="ECO:0000256" key="2">
    <source>
        <dbReference type="ARBA" id="ARBA00022448"/>
    </source>
</evidence>
<name>A0A517E1A4_9FIRM</name>
<dbReference type="Proteomes" id="UP000320776">
    <property type="component" value="Plasmid pSPTER"/>
</dbReference>
<feature type="transmembrane region" description="Helical" evidence="7">
    <location>
        <begin position="82"/>
        <end position="105"/>
    </location>
</feature>
<feature type="transmembrane region" description="Helical" evidence="7">
    <location>
        <begin position="245"/>
        <end position="265"/>
    </location>
</feature>
<keyword evidence="6 7" id="KW-0472">Membrane</keyword>
<dbReference type="PROSITE" id="PS50928">
    <property type="entry name" value="ABC_TM1"/>
    <property type="match status" value="1"/>
</dbReference>
<comment type="subcellular location">
    <subcellularLocation>
        <location evidence="1 7">Cell membrane</location>
        <topology evidence="1 7">Multi-pass membrane protein</topology>
    </subcellularLocation>
</comment>
<gene>
    <name evidence="9" type="primary">ssuC_15</name>
    <name evidence="9" type="ORF">SPTER_48750</name>
</gene>
<evidence type="ECO:0000256" key="7">
    <source>
        <dbReference type="RuleBase" id="RU363032"/>
    </source>
</evidence>
<organism evidence="9 10">
    <name type="scientific">Sporomusa termitida</name>
    <dbReference type="NCBI Taxonomy" id="2377"/>
    <lineage>
        <taxon>Bacteria</taxon>
        <taxon>Bacillati</taxon>
        <taxon>Bacillota</taxon>
        <taxon>Negativicutes</taxon>
        <taxon>Selenomonadales</taxon>
        <taxon>Sporomusaceae</taxon>
        <taxon>Sporomusa</taxon>
    </lineage>
</organism>
<evidence type="ECO:0000256" key="5">
    <source>
        <dbReference type="ARBA" id="ARBA00022989"/>
    </source>
</evidence>
<keyword evidence="3" id="KW-1003">Cell membrane</keyword>
<keyword evidence="4 7" id="KW-0812">Transmembrane</keyword>
<feature type="transmembrane region" description="Helical" evidence="7">
    <location>
        <begin position="117"/>
        <end position="140"/>
    </location>
</feature>
<feature type="transmembrane region" description="Helical" evidence="7">
    <location>
        <begin position="146"/>
        <end position="165"/>
    </location>
</feature>
<evidence type="ECO:0000256" key="1">
    <source>
        <dbReference type="ARBA" id="ARBA00004651"/>
    </source>
</evidence>
<feature type="transmembrane region" description="Helical" evidence="7">
    <location>
        <begin position="21"/>
        <end position="40"/>
    </location>
</feature>
<feature type="transmembrane region" description="Helical" evidence="7">
    <location>
        <begin position="186"/>
        <end position="205"/>
    </location>
</feature>
<keyword evidence="5 7" id="KW-1133">Transmembrane helix</keyword>
<proteinExistence type="inferred from homology"/>
<accession>A0A517E1A4</accession>
<comment type="similarity">
    <text evidence="7">Belongs to the binding-protein-dependent transport system permease family.</text>
</comment>
<dbReference type="Pfam" id="PF00528">
    <property type="entry name" value="BPD_transp_1"/>
    <property type="match status" value="1"/>
</dbReference>
<keyword evidence="2 7" id="KW-0813">Transport</keyword>
<dbReference type="Gene3D" id="1.10.3720.10">
    <property type="entry name" value="MetI-like"/>
    <property type="match status" value="1"/>
</dbReference>
<dbReference type="GO" id="GO:0055085">
    <property type="term" value="P:transmembrane transport"/>
    <property type="evidence" value="ECO:0007669"/>
    <property type="project" value="InterPro"/>
</dbReference>
<feature type="transmembrane region" description="Helical" evidence="7">
    <location>
        <begin position="211"/>
        <end position="233"/>
    </location>
</feature>